<evidence type="ECO:0000256" key="8">
    <source>
        <dbReference type="ARBA" id="ARBA00023146"/>
    </source>
</evidence>
<evidence type="ECO:0000256" key="7">
    <source>
        <dbReference type="ARBA" id="ARBA00022917"/>
    </source>
</evidence>
<keyword evidence="12" id="KW-1185">Reference proteome</keyword>
<dbReference type="PANTHER" id="PTHR43766">
    <property type="entry name" value="TRYPTOPHAN--TRNA LIGASE, MITOCHONDRIAL"/>
    <property type="match status" value="1"/>
</dbReference>
<name>H2AYQ7_KAZAF</name>
<evidence type="ECO:0000256" key="9">
    <source>
        <dbReference type="ARBA" id="ARBA00030268"/>
    </source>
</evidence>
<keyword evidence="5 10" id="KW-0547">Nucleotide-binding</keyword>
<dbReference type="STRING" id="1071382.H2AYQ7"/>
<dbReference type="AlphaFoldDB" id="H2AYQ7"/>
<protein>
    <recommendedName>
        <fullName evidence="3">tryptophan--tRNA ligase</fullName>
        <ecNumber evidence="3">6.1.1.2</ecNumber>
    </recommendedName>
    <alternativeName>
        <fullName evidence="9">Tryptophanyl-tRNA synthetase</fullName>
    </alternativeName>
</protein>
<dbReference type="GO" id="GO:0070183">
    <property type="term" value="P:mitochondrial tryptophanyl-tRNA aminoacylation"/>
    <property type="evidence" value="ECO:0007669"/>
    <property type="project" value="EnsemblFungi"/>
</dbReference>
<dbReference type="GO" id="GO:0004830">
    <property type="term" value="F:tryptophan-tRNA ligase activity"/>
    <property type="evidence" value="ECO:0007669"/>
    <property type="project" value="UniProtKB-EC"/>
</dbReference>
<comment type="subcellular location">
    <subcellularLocation>
        <location evidence="1">Mitochondrion</location>
    </subcellularLocation>
</comment>
<dbReference type="GeneID" id="13887460"/>
<dbReference type="FunCoup" id="H2AYQ7">
    <property type="interactions" value="450"/>
</dbReference>
<evidence type="ECO:0000313" key="11">
    <source>
        <dbReference type="EMBL" id="CCF59463.1"/>
    </source>
</evidence>
<evidence type="ECO:0000256" key="2">
    <source>
        <dbReference type="ARBA" id="ARBA00005594"/>
    </source>
</evidence>
<dbReference type="InterPro" id="IPR002305">
    <property type="entry name" value="aa-tRNA-synth_Ic"/>
</dbReference>
<dbReference type="eggNOG" id="KOG2713">
    <property type="taxonomic scope" value="Eukaryota"/>
</dbReference>
<dbReference type="EC" id="6.1.1.2" evidence="3"/>
<keyword evidence="7 10" id="KW-0648">Protein biosynthesis</keyword>
<dbReference type="Pfam" id="PF00579">
    <property type="entry name" value="tRNA-synt_1b"/>
    <property type="match status" value="1"/>
</dbReference>
<dbReference type="Proteomes" id="UP000005220">
    <property type="component" value="Chromosome 8"/>
</dbReference>
<dbReference type="KEGG" id="kaf:KAFR_0H00540"/>
<dbReference type="GO" id="GO:0005759">
    <property type="term" value="C:mitochondrial matrix"/>
    <property type="evidence" value="ECO:0007669"/>
    <property type="project" value="TreeGrafter"/>
</dbReference>
<dbReference type="InParanoid" id="H2AYQ7"/>
<dbReference type="HOGENOM" id="CLU_029244_1_3_1"/>
<dbReference type="Gene3D" id="1.10.240.10">
    <property type="entry name" value="Tyrosyl-Transfer RNA Synthetase"/>
    <property type="match status" value="1"/>
</dbReference>
<evidence type="ECO:0000256" key="4">
    <source>
        <dbReference type="ARBA" id="ARBA00022598"/>
    </source>
</evidence>
<dbReference type="FunFam" id="1.10.240.10:FF:000002">
    <property type="entry name" value="Tryptophan--tRNA ligase"/>
    <property type="match status" value="1"/>
</dbReference>
<keyword evidence="4 10" id="KW-0436">Ligase</keyword>
<dbReference type="OrthoDB" id="15808at2759"/>
<dbReference type="EMBL" id="HE650828">
    <property type="protein sequence ID" value="CCF59463.1"/>
    <property type="molecule type" value="Genomic_DNA"/>
</dbReference>
<dbReference type="CDD" id="cd00806">
    <property type="entry name" value="TrpRS_core"/>
    <property type="match status" value="1"/>
</dbReference>
<dbReference type="Gene3D" id="3.40.50.620">
    <property type="entry name" value="HUPs"/>
    <property type="match status" value="1"/>
</dbReference>
<keyword evidence="8 10" id="KW-0030">Aminoacyl-tRNA synthetase</keyword>
<organism evidence="11 12">
    <name type="scientific">Kazachstania africana (strain ATCC 22294 / BCRC 22015 / CBS 2517 / CECT 1963 / NBRC 1671 / NRRL Y-8276)</name>
    <name type="common">Yeast</name>
    <name type="synonym">Kluyveromyces africanus</name>
    <dbReference type="NCBI Taxonomy" id="1071382"/>
    <lineage>
        <taxon>Eukaryota</taxon>
        <taxon>Fungi</taxon>
        <taxon>Dikarya</taxon>
        <taxon>Ascomycota</taxon>
        <taxon>Saccharomycotina</taxon>
        <taxon>Saccharomycetes</taxon>
        <taxon>Saccharomycetales</taxon>
        <taxon>Saccharomycetaceae</taxon>
        <taxon>Kazachstania</taxon>
    </lineage>
</organism>
<dbReference type="PRINTS" id="PR01039">
    <property type="entry name" value="TRNASYNTHTRP"/>
</dbReference>
<dbReference type="PANTHER" id="PTHR43766:SF1">
    <property type="entry name" value="TRYPTOPHAN--TRNA LIGASE, MITOCHONDRIAL"/>
    <property type="match status" value="1"/>
</dbReference>
<dbReference type="InterPro" id="IPR014729">
    <property type="entry name" value="Rossmann-like_a/b/a_fold"/>
</dbReference>
<sequence length="380" mass="43332">MWKNIRPRIPIPRTLNHVSKKQYATSSTCVELPRDVKELPIPSDSTVFSMIQPTGEFHLGNYLGALQTWKQLNDYKKADTRAVFGVADLHALTIPKRNNVETFRNLRINSIAGLLSIGIDPNNCIVNWQSSVGGLHCELFWILSCLMPMGYLNRMTQWKAKSKSDELNSCELGLFSYPVLQAADILLYKATHVPVGEDQRQHLEMCRFIAEKFNSFYNCNALPLPKTLLTPTRKIFSLTDPTKKMSKSSGDIMSLIYINDEPSVIREKIMKAKTDSLFNEKFKFDPNRRQGVSNLINIVSGLQSRTIEDVENDIAQFTSFKELKVYVADIVIDSLTEPKKLYNQYLKETEYLLEIITKGSERAREISEANLKEIKKIVGL</sequence>
<gene>
    <name evidence="11" type="primary">KAFR0H00540</name>
    <name evidence="11" type="ORF">KAFR_0H00540</name>
</gene>
<keyword evidence="6 10" id="KW-0067">ATP-binding</keyword>
<evidence type="ECO:0000256" key="3">
    <source>
        <dbReference type="ARBA" id="ARBA00013161"/>
    </source>
</evidence>
<dbReference type="InterPro" id="IPR001412">
    <property type="entry name" value="aa-tRNA-synth_I_CS"/>
</dbReference>
<evidence type="ECO:0000256" key="1">
    <source>
        <dbReference type="ARBA" id="ARBA00004173"/>
    </source>
</evidence>
<evidence type="ECO:0000256" key="10">
    <source>
        <dbReference type="RuleBase" id="RU363036"/>
    </source>
</evidence>
<proteinExistence type="inferred from homology"/>
<dbReference type="GO" id="GO:0005524">
    <property type="term" value="F:ATP binding"/>
    <property type="evidence" value="ECO:0007669"/>
    <property type="project" value="UniProtKB-KW"/>
</dbReference>
<dbReference type="InterPro" id="IPR002306">
    <property type="entry name" value="Trp-tRNA-ligase"/>
</dbReference>
<evidence type="ECO:0000313" key="12">
    <source>
        <dbReference type="Proteomes" id="UP000005220"/>
    </source>
</evidence>
<evidence type="ECO:0000256" key="5">
    <source>
        <dbReference type="ARBA" id="ARBA00022741"/>
    </source>
</evidence>
<dbReference type="SUPFAM" id="SSF52374">
    <property type="entry name" value="Nucleotidylyl transferase"/>
    <property type="match status" value="1"/>
</dbReference>
<dbReference type="InterPro" id="IPR050203">
    <property type="entry name" value="Trp-tRNA_synthetase"/>
</dbReference>
<dbReference type="NCBIfam" id="TIGR00233">
    <property type="entry name" value="trpS"/>
    <property type="match status" value="1"/>
</dbReference>
<evidence type="ECO:0000256" key="6">
    <source>
        <dbReference type="ARBA" id="ARBA00022840"/>
    </source>
</evidence>
<dbReference type="PROSITE" id="PS00178">
    <property type="entry name" value="AA_TRNA_LIGASE_I"/>
    <property type="match status" value="1"/>
</dbReference>
<dbReference type="RefSeq" id="XP_003958598.1">
    <property type="nucleotide sequence ID" value="XM_003958549.1"/>
</dbReference>
<accession>H2AYQ7</accession>
<comment type="similarity">
    <text evidence="2 10">Belongs to the class-I aminoacyl-tRNA synthetase family.</text>
</comment>
<reference evidence="11 12" key="1">
    <citation type="journal article" date="2011" name="Proc. Natl. Acad. Sci. U.S.A.">
        <title>Evolutionary erosion of yeast sex chromosomes by mating-type switching accidents.</title>
        <authorList>
            <person name="Gordon J.L."/>
            <person name="Armisen D."/>
            <person name="Proux-Wera E."/>
            <person name="Oheigeartaigh S.S."/>
            <person name="Byrne K.P."/>
            <person name="Wolfe K.H."/>
        </authorList>
    </citation>
    <scope>NUCLEOTIDE SEQUENCE [LARGE SCALE GENOMIC DNA]</scope>
    <source>
        <strain evidence="12">ATCC 22294 / BCRC 22015 / CBS 2517 / CECT 1963 / NBRC 1671 / NRRL Y-8276</strain>
    </source>
</reference>